<evidence type="ECO:0000256" key="1">
    <source>
        <dbReference type="SAM" id="MobiDB-lite"/>
    </source>
</evidence>
<reference evidence="2 3" key="1">
    <citation type="journal article" date="2019" name="Commun. Biol.">
        <title>The bagworm genome reveals a unique fibroin gene that provides high tensile strength.</title>
        <authorList>
            <person name="Kono N."/>
            <person name="Nakamura H."/>
            <person name="Ohtoshi R."/>
            <person name="Tomita M."/>
            <person name="Numata K."/>
            <person name="Arakawa K."/>
        </authorList>
    </citation>
    <scope>NUCLEOTIDE SEQUENCE [LARGE SCALE GENOMIC DNA]</scope>
</reference>
<dbReference type="AlphaFoldDB" id="A0A4C1VIG3"/>
<keyword evidence="3" id="KW-1185">Reference proteome</keyword>
<gene>
    <name evidence="2" type="ORF">EVAR_95204_1</name>
</gene>
<evidence type="ECO:0000313" key="2">
    <source>
        <dbReference type="EMBL" id="GBP38077.1"/>
    </source>
</evidence>
<protein>
    <submittedName>
        <fullName evidence="2">Uncharacterized protein</fullName>
    </submittedName>
</protein>
<dbReference type="Proteomes" id="UP000299102">
    <property type="component" value="Unassembled WGS sequence"/>
</dbReference>
<name>A0A4C1VIG3_EUMVA</name>
<feature type="region of interest" description="Disordered" evidence="1">
    <location>
        <begin position="58"/>
        <end position="88"/>
    </location>
</feature>
<accession>A0A4C1VIG3</accession>
<proteinExistence type="predicted"/>
<organism evidence="2 3">
    <name type="scientific">Eumeta variegata</name>
    <name type="common">Bagworm moth</name>
    <name type="synonym">Eumeta japonica</name>
    <dbReference type="NCBI Taxonomy" id="151549"/>
    <lineage>
        <taxon>Eukaryota</taxon>
        <taxon>Metazoa</taxon>
        <taxon>Ecdysozoa</taxon>
        <taxon>Arthropoda</taxon>
        <taxon>Hexapoda</taxon>
        <taxon>Insecta</taxon>
        <taxon>Pterygota</taxon>
        <taxon>Neoptera</taxon>
        <taxon>Endopterygota</taxon>
        <taxon>Lepidoptera</taxon>
        <taxon>Glossata</taxon>
        <taxon>Ditrysia</taxon>
        <taxon>Tineoidea</taxon>
        <taxon>Psychidae</taxon>
        <taxon>Oiketicinae</taxon>
        <taxon>Eumeta</taxon>
    </lineage>
</organism>
<sequence length="238" mass="26261">MMECLFARRTYLAARGGALAAAVRDKFTAPAPAHTYLGIRGRVWPLSHRVGARVVNGHRVGDEGHQQPTNPSRANAREARGERVATSSADEVVRLEPGSGRAATYVNYVRPLLQLRENGSPGGGDVACVSCLMRCGWHVRRPASVFGCTNVYSVWVRLVKFNFEILEVQKCNKLNERSRTPGHKGETGEAAHHRRRAVVQLDRRAAFAPSPGQGIVSVVNTPRARRSLSACFRREQRE</sequence>
<dbReference type="EMBL" id="BGZK01000343">
    <property type="protein sequence ID" value="GBP38077.1"/>
    <property type="molecule type" value="Genomic_DNA"/>
</dbReference>
<comment type="caution">
    <text evidence="2">The sequence shown here is derived from an EMBL/GenBank/DDBJ whole genome shotgun (WGS) entry which is preliminary data.</text>
</comment>
<evidence type="ECO:0000313" key="3">
    <source>
        <dbReference type="Proteomes" id="UP000299102"/>
    </source>
</evidence>